<dbReference type="GO" id="GO:0006402">
    <property type="term" value="P:mRNA catabolic process"/>
    <property type="evidence" value="ECO:0007669"/>
    <property type="project" value="TreeGrafter"/>
</dbReference>
<sequence length="124" mass="14248">MEHGLSVIPFSEGILKEMPVNTKENEWKMCDGEIQRRKDLRDSHFIFSIDPKGCEDVDDTLSVRKLANGNWELGVHIADVTYFVQPNSLTDLQARSKTTTVYLADRRHDMLPQFRSLLLDQRAG</sequence>
<name>A0A7M5WLA0_9CNID</name>
<evidence type="ECO:0000313" key="4">
    <source>
        <dbReference type="Proteomes" id="UP000594262"/>
    </source>
</evidence>
<dbReference type="SUPFAM" id="SSF50249">
    <property type="entry name" value="Nucleic acid-binding proteins"/>
    <property type="match status" value="1"/>
</dbReference>
<dbReference type="Proteomes" id="UP000594262">
    <property type="component" value="Unplaced"/>
</dbReference>
<dbReference type="GO" id="GO:0003723">
    <property type="term" value="F:RNA binding"/>
    <property type="evidence" value="ECO:0007669"/>
    <property type="project" value="InterPro"/>
</dbReference>
<dbReference type="Pfam" id="PF00773">
    <property type="entry name" value="RNB"/>
    <property type="match status" value="1"/>
</dbReference>
<dbReference type="InterPro" id="IPR001900">
    <property type="entry name" value="RNase_II/R"/>
</dbReference>
<keyword evidence="4" id="KW-1185">Reference proteome</keyword>
<dbReference type="AlphaFoldDB" id="A0A7M5WLA0"/>
<feature type="domain" description="RNB" evidence="2">
    <location>
        <begin position="37"/>
        <end position="113"/>
    </location>
</feature>
<dbReference type="InterPro" id="IPR012340">
    <property type="entry name" value="NA-bd_OB-fold"/>
</dbReference>
<dbReference type="PANTHER" id="PTHR23355:SF30">
    <property type="entry name" value="DIS3-LIKE EXONUCLEASE 1"/>
    <property type="match status" value="1"/>
</dbReference>
<dbReference type="PANTHER" id="PTHR23355">
    <property type="entry name" value="RIBONUCLEASE"/>
    <property type="match status" value="1"/>
</dbReference>
<dbReference type="GO" id="GO:0000175">
    <property type="term" value="F:3'-5'-RNA exonuclease activity"/>
    <property type="evidence" value="ECO:0007669"/>
    <property type="project" value="TreeGrafter"/>
</dbReference>
<accession>A0A7M5WLA0</accession>
<organism evidence="3 4">
    <name type="scientific">Clytia hemisphaerica</name>
    <dbReference type="NCBI Taxonomy" id="252671"/>
    <lineage>
        <taxon>Eukaryota</taxon>
        <taxon>Metazoa</taxon>
        <taxon>Cnidaria</taxon>
        <taxon>Hydrozoa</taxon>
        <taxon>Hydroidolina</taxon>
        <taxon>Leptothecata</taxon>
        <taxon>Obeliida</taxon>
        <taxon>Clytiidae</taxon>
        <taxon>Clytia</taxon>
    </lineage>
</organism>
<dbReference type="EnsemblMetazoa" id="CLYHEMT009049.8">
    <property type="protein sequence ID" value="CLYHEMP009049.8"/>
    <property type="gene ID" value="CLYHEMG009049"/>
</dbReference>
<proteinExistence type="predicted"/>
<reference evidence="3" key="1">
    <citation type="submission" date="2021-01" db="UniProtKB">
        <authorList>
            <consortium name="EnsemblMetazoa"/>
        </authorList>
    </citation>
    <scope>IDENTIFICATION</scope>
</reference>
<evidence type="ECO:0000313" key="3">
    <source>
        <dbReference type="EnsemblMetazoa" id="CLYHEMP009049.8"/>
    </source>
</evidence>
<dbReference type="GO" id="GO:0016075">
    <property type="term" value="P:rRNA catabolic process"/>
    <property type="evidence" value="ECO:0007669"/>
    <property type="project" value="TreeGrafter"/>
</dbReference>
<evidence type="ECO:0000256" key="1">
    <source>
        <dbReference type="ARBA" id="ARBA00016366"/>
    </source>
</evidence>
<evidence type="ECO:0000259" key="2">
    <source>
        <dbReference type="Pfam" id="PF00773"/>
    </source>
</evidence>
<dbReference type="InterPro" id="IPR050180">
    <property type="entry name" value="RNR_Ribonuclease"/>
</dbReference>
<dbReference type="GO" id="GO:0000177">
    <property type="term" value="C:cytoplasmic exosome (RNase complex)"/>
    <property type="evidence" value="ECO:0007669"/>
    <property type="project" value="TreeGrafter"/>
</dbReference>
<dbReference type="OrthoDB" id="6018058at2759"/>
<protein>
    <recommendedName>
        <fullName evidence="1">DIS3-like exonuclease 1</fullName>
    </recommendedName>
</protein>
<dbReference type="EnsemblMetazoa" id="CLYHEMT009049.7">
    <property type="protein sequence ID" value="CLYHEMP009049.7"/>
    <property type="gene ID" value="CLYHEMG009049"/>
</dbReference>